<dbReference type="EMBL" id="JEWH01000005">
    <property type="protein sequence ID" value="EXB07105.1"/>
    <property type="molecule type" value="Genomic_DNA"/>
</dbReference>
<gene>
    <name evidence="2" type="ORF">J512_0732</name>
</gene>
<dbReference type="RefSeq" id="WP_000690903.1">
    <property type="nucleotide sequence ID" value="NZ_JEWH01000005.1"/>
</dbReference>
<feature type="signal peptide" evidence="1">
    <location>
        <begin position="1"/>
        <end position="24"/>
    </location>
</feature>
<feature type="chain" id="PRO_5001446449" evidence="1">
    <location>
        <begin position="25"/>
        <end position="99"/>
    </location>
</feature>
<keyword evidence="1" id="KW-0732">Signal</keyword>
<evidence type="ECO:0000313" key="3">
    <source>
        <dbReference type="Proteomes" id="UP000020595"/>
    </source>
</evidence>
<dbReference type="AlphaFoldDB" id="A0A009HVV4"/>
<name>A0A009HVV4_ACIB9</name>
<comment type="caution">
    <text evidence="2">The sequence shown here is derived from an EMBL/GenBank/DDBJ whole genome shotgun (WGS) entry which is preliminary data.</text>
</comment>
<protein>
    <submittedName>
        <fullName evidence="2">Putative signal peptide containing protein</fullName>
    </submittedName>
</protein>
<dbReference type="PATRIC" id="fig|1310613.3.peg.693"/>
<evidence type="ECO:0000256" key="1">
    <source>
        <dbReference type="SAM" id="SignalP"/>
    </source>
</evidence>
<accession>A0A009HVV4</accession>
<dbReference type="Proteomes" id="UP000020595">
    <property type="component" value="Unassembled WGS sequence"/>
</dbReference>
<sequence>MKIHYGKALGLGLVLSFASQLSTAAVLKDTPSKSLSDKQSSLIEKALDQQKRNTIVLPSTDDELKVLNTIRVTPTQNFLAAQHERFSRFVQAIFQPHTS</sequence>
<reference evidence="2 3" key="1">
    <citation type="submission" date="2014-02" db="EMBL/GenBank/DDBJ databases">
        <title>Comparative genomics and transcriptomics to identify genetic mechanisms underlying the emergence of carbapenem resistant Acinetobacter baumannii (CRAb).</title>
        <authorList>
            <person name="Harris A.D."/>
            <person name="Johnson K.J."/>
            <person name="George J."/>
            <person name="Shefchek K."/>
            <person name="Daugherty S.C."/>
            <person name="Parankush S."/>
            <person name="Sadzewicz L."/>
            <person name="Tallon L."/>
            <person name="Sengamalay N."/>
            <person name="Hazen T.H."/>
            <person name="Rasko D.A."/>
        </authorList>
    </citation>
    <scope>NUCLEOTIDE SEQUENCE [LARGE SCALE GENOMIC DNA]</scope>
    <source>
        <strain evidence="2 3">1295743</strain>
    </source>
</reference>
<organism evidence="2 3">
    <name type="scientific">Acinetobacter baumannii (strain 1295743)</name>
    <dbReference type="NCBI Taxonomy" id="1310613"/>
    <lineage>
        <taxon>Bacteria</taxon>
        <taxon>Pseudomonadati</taxon>
        <taxon>Pseudomonadota</taxon>
        <taxon>Gammaproteobacteria</taxon>
        <taxon>Moraxellales</taxon>
        <taxon>Moraxellaceae</taxon>
        <taxon>Acinetobacter</taxon>
        <taxon>Acinetobacter calcoaceticus/baumannii complex</taxon>
    </lineage>
</organism>
<evidence type="ECO:0000313" key="2">
    <source>
        <dbReference type="EMBL" id="EXB07105.1"/>
    </source>
</evidence>
<proteinExistence type="predicted"/>